<sequence>MKGFIKSCLDEKKYGFIKGDDKKDYFFLYSSVEATFRDKICDYTGVEFEPNATPKGYSATKIKILDKQIGYEAPSEFITTKSDHVNGYEIVEPSNWIVCGSSRDLDEAKADMIARAKLIGANSIIKMKYSKDTGNKGNYYYSIHSFTGVAVNLGKKAPNGEPKDKFLQNIDEKASDLKKRLKNKTLILRILKTIIVLFFVLIAFCSYKSHHIGYTIVLGLVGVFIFSRMSTNCDWWLMKIK</sequence>
<keyword evidence="1" id="KW-0812">Transmembrane</keyword>
<protein>
    <submittedName>
        <fullName evidence="3">Cold shock domain-containing protein</fullName>
    </submittedName>
</protein>
<dbReference type="GO" id="GO:0003676">
    <property type="term" value="F:nucleic acid binding"/>
    <property type="evidence" value="ECO:0007669"/>
    <property type="project" value="InterPro"/>
</dbReference>
<evidence type="ECO:0000259" key="2">
    <source>
        <dbReference type="Pfam" id="PF00313"/>
    </source>
</evidence>
<name>A0A7S9X691_9BACT</name>
<feature type="domain" description="CSD" evidence="2">
    <location>
        <begin position="1"/>
        <end position="63"/>
    </location>
</feature>
<dbReference type="Proteomes" id="UP000594535">
    <property type="component" value="Chromosome"/>
</dbReference>
<evidence type="ECO:0000256" key="1">
    <source>
        <dbReference type="SAM" id="Phobius"/>
    </source>
</evidence>
<organism evidence="3 4">
    <name type="scientific">Campylobacter concisus</name>
    <dbReference type="NCBI Taxonomy" id="199"/>
    <lineage>
        <taxon>Bacteria</taxon>
        <taxon>Pseudomonadati</taxon>
        <taxon>Campylobacterota</taxon>
        <taxon>Epsilonproteobacteria</taxon>
        <taxon>Campylobacterales</taxon>
        <taxon>Campylobacteraceae</taxon>
        <taxon>Campylobacter</taxon>
    </lineage>
</organism>
<feature type="transmembrane region" description="Helical" evidence="1">
    <location>
        <begin position="186"/>
        <end position="206"/>
    </location>
</feature>
<keyword evidence="1" id="KW-1133">Transmembrane helix</keyword>
<keyword evidence="1" id="KW-0472">Membrane</keyword>
<dbReference type="Pfam" id="PF00313">
    <property type="entry name" value="CSD"/>
    <property type="match status" value="1"/>
</dbReference>
<dbReference type="SUPFAM" id="SSF50249">
    <property type="entry name" value="Nucleic acid-binding proteins"/>
    <property type="match status" value="1"/>
</dbReference>
<reference evidence="3 4" key="1">
    <citation type="journal article" date="2020" name="Microb. Genom.">
        <title>Analysis of complete Campylobacter concisus genomes identifies genomospecies features, secretion systems and novel plasmids and their association with severe ulcerative colitis.</title>
        <authorList>
            <person name="Liu F."/>
            <person name="Chen S."/>
            <person name="Luu L.D.W."/>
            <person name="Lee S.A."/>
            <person name="Tay A.C.Y."/>
            <person name="Wu R."/>
            <person name="Riordan S.M."/>
            <person name="Lan R."/>
            <person name="Liu L."/>
            <person name="Zhang L."/>
        </authorList>
    </citation>
    <scope>NUCLEOTIDE SEQUENCE [LARGE SCALE GENOMIC DNA]</scope>
    <source>
        <strain evidence="3 4">H9O-S2</strain>
    </source>
</reference>
<evidence type="ECO:0000313" key="3">
    <source>
        <dbReference type="EMBL" id="QPI05861.1"/>
    </source>
</evidence>
<dbReference type="EMBL" id="CP049232">
    <property type="protein sequence ID" value="QPI05861.1"/>
    <property type="molecule type" value="Genomic_DNA"/>
</dbReference>
<accession>A0A7S9X691</accession>
<dbReference type="InterPro" id="IPR012340">
    <property type="entry name" value="NA-bd_OB-fold"/>
</dbReference>
<proteinExistence type="predicted"/>
<dbReference type="Gene3D" id="2.40.50.140">
    <property type="entry name" value="Nucleic acid-binding proteins"/>
    <property type="match status" value="1"/>
</dbReference>
<gene>
    <name evidence="3" type="ORF">G5B96_00340</name>
</gene>
<feature type="transmembrane region" description="Helical" evidence="1">
    <location>
        <begin position="212"/>
        <end position="231"/>
    </location>
</feature>
<dbReference type="InterPro" id="IPR035439">
    <property type="entry name" value="UPF0145_dom_sf"/>
</dbReference>
<dbReference type="AlphaFoldDB" id="A0A7S9X691"/>
<evidence type="ECO:0000313" key="4">
    <source>
        <dbReference type="Proteomes" id="UP000594535"/>
    </source>
</evidence>
<dbReference type="SUPFAM" id="SSF117782">
    <property type="entry name" value="YbjQ-like"/>
    <property type="match status" value="1"/>
</dbReference>
<dbReference type="RefSeq" id="WP_103615255.1">
    <property type="nucleotide sequence ID" value="NZ_CABPVI010000003.1"/>
</dbReference>
<dbReference type="InterPro" id="IPR002059">
    <property type="entry name" value="CSP_DNA-bd"/>
</dbReference>